<comment type="subcellular location">
    <subcellularLocation>
        <location evidence="1">Cell inner membrane</location>
        <topology evidence="1">Multi-pass membrane protein</topology>
    </subcellularLocation>
    <subcellularLocation>
        <location evidence="8">Cell membrane</location>
        <topology evidence="8">Multi-pass membrane protein</topology>
    </subcellularLocation>
</comment>
<organism evidence="10 11">
    <name type="scientific">Marinimicrococcus flavescens</name>
    <dbReference type="NCBI Taxonomy" id="3031815"/>
    <lineage>
        <taxon>Bacteria</taxon>
        <taxon>Pseudomonadati</taxon>
        <taxon>Pseudomonadota</taxon>
        <taxon>Alphaproteobacteria</taxon>
        <taxon>Geminicoccales</taxon>
        <taxon>Geminicoccaceae</taxon>
        <taxon>Marinimicrococcus</taxon>
    </lineage>
</organism>
<feature type="transmembrane region" description="Helical" evidence="8">
    <location>
        <begin position="140"/>
        <end position="159"/>
    </location>
</feature>
<gene>
    <name evidence="10" type="ORF">PZ740_13180</name>
</gene>
<feature type="transmembrane region" description="Helical" evidence="8">
    <location>
        <begin position="106"/>
        <end position="128"/>
    </location>
</feature>
<dbReference type="RefSeq" id="WP_327789751.1">
    <property type="nucleotide sequence ID" value="NZ_JARGEQ010000126.1"/>
</dbReference>
<dbReference type="Proteomes" id="UP001301140">
    <property type="component" value="Unassembled WGS sequence"/>
</dbReference>
<dbReference type="PANTHER" id="PTHR43357">
    <property type="entry name" value="INNER MEMBRANE ABC TRANSPORTER PERMEASE PROTEIN YDCV"/>
    <property type="match status" value="1"/>
</dbReference>
<keyword evidence="7 8" id="KW-0472">Membrane</keyword>
<evidence type="ECO:0000256" key="8">
    <source>
        <dbReference type="RuleBase" id="RU363032"/>
    </source>
</evidence>
<keyword evidence="11" id="KW-1185">Reference proteome</keyword>
<dbReference type="InterPro" id="IPR000515">
    <property type="entry name" value="MetI-like"/>
</dbReference>
<feature type="transmembrane region" description="Helical" evidence="8">
    <location>
        <begin position="64"/>
        <end position="94"/>
    </location>
</feature>
<sequence length="263" mass="28753">MHEPFVPHSRRLWLYAFAALVLVFLVAPVFIVIPMSFSGAQFLTFPPESFSLRWYRNYLESPEWLAATWISLKAAVLTTLVATPLGIAAAYGLNASRTRLATMAQVALVTPLLIPVIILGVGVFYLYVQIGLVNTLLGLVLAHSILAIPFVMVTVTAGLRQFDLNQERVARSLGATRLRAFMTVTLPQLRNSIVAGGLFAFITSLDEVVIALFISSGPQSTLTRRMFSGLRDQVDPTIAAVSSLLIVLSVALLGTAQLLQRRR</sequence>
<dbReference type="CDD" id="cd06261">
    <property type="entry name" value="TM_PBP2"/>
    <property type="match status" value="1"/>
</dbReference>
<evidence type="ECO:0000259" key="9">
    <source>
        <dbReference type="PROSITE" id="PS50928"/>
    </source>
</evidence>
<feature type="transmembrane region" description="Helical" evidence="8">
    <location>
        <begin position="12"/>
        <end position="37"/>
    </location>
</feature>
<proteinExistence type="inferred from homology"/>
<evidence type="ECO:0000256" key="2">
    <source>
        <dbReference type="ARBA" id="ARBA00022448"/>
    </source>
</evidence>
<name>A0AAP4D6A1_9PROT</name>
<evidence type="ECO:0000256" key="4">
    <source>
        <dbReference type="ARBA" id="ARBA00022519"/>
    </source>
</evidence>
<evidence type="ECO:0000256" key="7">
    <source>
        <dbReference type="ARBA" id="ARBA00023136"/>
    </source>
</evidence>
<keyword evidence="6 8" id="KW-1133">Transmembrane helix</keyword>
<dbReference type="AlphaFoldDB" id="A0AAP4D6A1"/>
<accession>A0AAP4D6A1</accession>
<dbReference type="PANTHER" id="PTHR43357:SF4">
    <property type="entry name" value="INNER MEMBRANE ABC TRANSPORTER PERMEASE PROTEIN YDCV"/>
    <property type="match status" value="1"/>
</dbReference>
<dbReference type="PROSITE" id="PS50928">
    <property type="entry name" value="ABC_TM1"/>
    <property type="match status" value="1"/>
</dbReference>
<evidence type="ECO:0000256" key="1">
    <source>
        <dbReference type="ARBA" id="ARBA00004429"/>
    </source>
</evidence>
<dbReference type="SUPFAM" id="SSF161098">
    <property type="entry name" value="MetI-like"/>
    <property type="match status" value="1"/>
</dbReference>
<protein>
    <submittedName>
        <fullName evidence="10">ABC transporter permease</fullName>
    </submittedName>
</protein>
<dbReference type="GO" id="GO:0055085">
    <property type="term" value="P:transmembrane transport"/>
    <property type="evidence" value="ECO:0007669"/>
    <property type="project" value="InterPro"/>
</dbReference>
<dbReference type="GO" id="GO:0005886">
    <property type="term" value="C:plasma membrane"/>
    <property type="evidence" value="ECO:0007669"/>
    <property type="project" value="UniProtKB-SubCell"/>
</dbReference>
<comment type="similarity">
    <text evidence="8">Belongs to the binding-protein-dependent transport system permease family.</text>
</comment>
<dbReference type="Gene3D" id="1.10.3720.10">
    <property type="entry name" value="MetI-like"/>
    <property type="match status" value="1"/>
</dbReference>
<evidence type="ECO:0000256" key="6">
    <source>
        <dbReference type="ARBA" id="ARBA00022989"/>
    </source>
</evidence>
<evidence type="ECO:0000256" key="3">
    <source>
        <dbReference type="ARBA" id="ARBA00022475"/>
    </source>
</evidence>
<keyword evidence="3" id="KW-1003">Cell membrane</keyword>
<evidence type="ECO:0000313" key="11">
    <source>
        <dbReference type="Proteomes" id="UP001301140"/>
    </source>
</evidence>
<comment type="caution">
    <text evidence="10">The sequence shown here is derived from an EMBL/GenBank/DDBJ whole genome shotgun (WGS) entry which is preliminary data.</text>
</comment>
<keyword evidence="2 8" id="KW-0813">Transport</keyword>
<feature type="transmembrane region" description="Helical" evidence="8">
    <location>
        <begin position="193"/>
        <end position="217"/>
    </location>
</feature>
<evidence type="ECO:0000313" key="10">
    <source>
        <dbReference type="EMBL" id="MDF1587333.1"/>
    </source>
</evidence>
<dbReference type="Pfam" id="PF00528">
    <property type="entry name" value="BPD_transp_1"/>
    <property type="match status" value="1"/>
</dbReference>
<keyword evidence="4" id="KW-0997">Cell inner membrane</keyword>
<reference evidence="10 11" key="1">
    <citation type="submission" date="2023-03" db="EMBL/GenBank/DDBJ databases">
        <title>YIM 152171 draft genome.</title>
        <authorList>
            <person name="Yang Z."/>
        </authorList>
    </citation>
    <scope>NUCLEOTIDE SEQUENCE [LARGE SCALE GENOMIC DNA]</scope>
    <source>
        <strain evidence="10 11">YIM 152171</strain>
    </source>
</reference>
<keyword evidence="5 8" id="KW-0812">Transmembrane</keyword>
<feature type="domain" description="ABC transmembrane type-1" evidence="9">
    <location>
        <begin position="68"/>
        <end position="256"/>
    </location>
</feature>
<evidence type="ECO:0000256" key="5">
    <source>
        <dbReference type="ARBA" id="ARBA00022692"/>
    </source>
</evidence>
<dbReference type="EMBL" id="JARGEQ010000126">
    <property type="protein sequence ID" value="MDF1587333.1"/>
    <property type="molecule type" value="Genomic_DNA"/>
</dbReference>
<feature type="transmembrane region" description="Helical" evidence="8">
    <location>
        <begin position="237"/>
        <end position="259"/>
    </location>
</feature>
<dbReference type="InterPro" id="IPR035906">
    <property type="entry name" value="MetI-like_sf"/>
</dbReference>